<dbReference type="Proteomes" id="UP001066276">
    <property type="component" value="Chromosome 6"/>
</dbReference>
<dbReference type="AlphaFoldDB" id="A0AAV7QRW4"/>
<sequence>MRKRRSGAQRKPGSSWTAPRLASTSRGRRLRRLDRARCGRETPAAGSFRPAGPDARISQETAGEPSPPPP</sequence>
<evidence type="ECO:0000256" key="1">
    <source>
        <dbReference type="SAM" id="MobiDB-lite"/>
    </source>
</evidence>
<protein>
    <submittedName>
        <fullName evidence="2">Uncharacterized protein</fullName>
    </submittedName>
</protein>
<comment type="caution">
    <text evidence="2">The sequence shown here is derived from an EMBL/GenBank/DDBJ whole genome shotgun (WGS) entry which is preliminary data.</text>
</comment>
<keyword evidence="3" id="KW-1185">Reference proteome</keyword>
<feature type="region of interest" description="Disordered" evidence="1">
    <location>
        <begin position="1"/>
        <end position="70"/>
    </location>
</feature>
<accession>A0AAV7QRW4</accession>
<evidence type="ECO:0000313" key="3">
    <source>
        <dbReference type="Proteomes" id="UP001066276"/>
    </source>
</evidence>
<name>A0AAV7QRW4_PLEWA</name>
<dbReference type="EMBL" id="JANPWB010000010">
    <property type="protein sequence ID" value="KAJ1142151.1"/>
    <property type="molecule type" value="Genomic_DNA"/>
</dbReference>
<gene>
    <name evidence="2" type="ORF">NDU88_008478</name>
</gene>
<reference evidence="2" key="1">
    <citation type="journal article" date="2022" name="bioRxiv">
        <title>Sequencing and chromosome-scale assembly of the giantPleurodeles waltlgenome.</title>
        <authorList>
            <person name="Brown T."/>
            <person name="Elewa A."/>
            <person name="Iarovenko S."/>
            <person name="Subramanian E."/>
            <person name="Araus A.J."/>
            <person name="Petzold A."/>
            <person name="Susuki M."/>
            <person name="Suzuki K.-i.T."/>
            <person name="Hayashi T."/>
            <person name="Toyoda A."/>
            <person name="Oliveira C."/>
            <person name="Osipova E."/>
            <person name="Leigh N.D."/>
            <person name="Simon A."/>
            <person name="Yun M.H."/>
        </authorList>
    </citation>
    <scope>NUCLEOTIDE SEQUENCE</scope>
    <source>
        <strain evidence="2">20211129_DDA</strain>
        <tissue evidence="2">Liver</tissue>
    </source>
</reference>
<organism evidence="2 3">
    <name type="scientific">Pleurodeles waltl</name>
    <name type="common">Iberian ribbed newt</name>
    <dbReference type="NCBI Taxonomy" id="8319"/>
    <lineage>
        <taxon>Eukaryota</taxon>
        <taxon>Metazoa</taxon>
        <taxon>Chordata</taxon>
        <taxon>Craniata</taxon>
        <taxon>Vertebrata</taxon>
        <taxon>Euteleostomi</taxon>
        <taxon>Amphibia</taxon>
        <taxon>Batrachia</taxon>
        <taxon>Caudata</taxon>
        <taxon>Salamandroidea</taxon>
        <taxon>Salamandridae</taxon>
        <taxon>Pleurodelinae</taxon>
        <taxon>Pleurodeles</taxon>
    </lineage>
</organism>
<evidence type="ECO:0000313" key="2">
    <source>
        <dbReference type="EMBL" id="KAJ1142151.1"/>
    </source>
</evidence>
<proteinExistence type="predicted"/>